<name>A0A1D9Q6J8_SCLS1</name>
<dbReference type="OrthoDB" id="5392202at2759"/>
<protein>
    <submittedName>
        <fullName evidence="1">Uncharacterized protein</fullName>
    </submittedName>
</protein>
<evidence type="ECO:0000313" key="1">
    <source>
        <dbReference type="EMBL" id="APA10422.1"/>
    </source>
</evidence>
<proteinExistence type="predicted"/>
<dbReference type="PANTHER" id="PTHR28180">
    <property type="entry name" value="CONSERVED MITOCHONDRIAL PROTEIN-RELATED"/>
    <property type="match status" value="1"/>
</dbReference>
<dbReference type="InterPro" id="IPR052999">
    <property type="entry name" value="PTS1_Protein"/>
</dbReference>
<organism evidence="1 2">
    <name type="scientific">Sclerotinia sclerotiorum (strain ATCC 18683 / 1980 / Ss-1)</name>
    <name type="common">White mold</name>
    <name type="synonym">Whetzelinia sclerotiorum</name>
    <dbReference type="NCBI Taxonomy" id="665079"/>
    <lineage>
        <taxon>Eukaryota</taxon>
        <taxon>Fungi</taxon>
        <taxon>Dikarya</taxon>
        <taxon>Ascomycota</taxon>
        <taxon>Pezizomycotina</taxon>
        <taxon>Leotiomycetes</taxon>
        <taxon>Helotiales</taxon>
        <taxon>Sclerotiniaceae</taxon>
        <taxon>Sclerotinia</taxon>
    </lineage>
</organism>
<dbReference type="InterPro" id="IPR029032">
    <property type="entry name" value="AhpD-like"/>
</dbReference>
<sequence length="284" mass="30836">MSKLSPSLKALISAPHARPGYAPAPKNIRAVFQKIKEEASTNNVGLASWLTISTAATMTMNSPDSMLELFRLATKDKDHAQTVKTVEQMREVGLKCIGFNGIPRTINVLGQFRASLPNEIMNSLNKTPSRELESTNVEDTKIRGRGLWDSIYRPFEAKLLDKLAESHPDLPVFILNCYSSLFSDPPISSRPVKIGRVLTSLIGITCLRAQTGVGPQVTSHVFGLRKAFEDGTYKASGEEPVEGGEWLAGEEGNAWILNTVDKIVEAIGGASRGTTFAPGIKAKL</sequence>
<dbReference type="PANTHER" id="PTHR28180:SF2">
    <property type="entry name" value="PEROXISOMAL PROTEIN 2"/>
    <property type="match status" value="1"/>
</dbReference>
<dbReference type="AlphaFoldDB" id="A0A1D9Q6J8"/>
<gene>
    <name evidence="1" type="ORF">sscle_06g051920</name>
</gene>
<reference evidence="2" key="1">
    <citation type="journal article" date="2017" name="Genome Biol. Evol.">
        <title>The complete genome sequence of the phytopathogenic fungus Sclerotinia sclerotiorum reveals insights into the genome architecture of broad host range pathogens.</title>
        <authorList>
            <person name="Derbyshire M."/>
            <person name="Denton-Giles M."/>
            <person name="Hegedus D."/>
            <person name="Seifbarghy S."/>
            <person name="Rollins J."/>
            <person name="van Kan J."/>
            <person name="Seidl M.F."/>
            <person name="Faino L."/>
            <person name="Mbengue M."/>
            <person name="Navaud O."/>
            <person name="Raffaele S."/>
            <person name="Hammond-Kosack K."/>
            <person name="Heard S."/>
            <person name="Oliver R."/>
        </authorList>
    </citation>
    <scope>NUCLEOTIDE SEQUENCE [LARGE SCALE GENOMIC DNA]</scope>
    <source>
        <strain evidence="2">ATCC 18683 / 1980 / Ss-1</strain>
    </source>
</reference>
<evidence type="ECO:0000313" key="2">
    <source>
        <dbReference type="Proteomes" id="UP000177798"/>
    </source>
</evidence>
<dbReference type="Proteomes" id="UP000177798">
    <property type="component" value="Chromosome 6"/>
</dbReference>
<dbReference type="EMBL" id="CP017819">
    <property type="protein sequence ID" value="APA10422.1"/>
    <property type="molecule type" value="Genomic_DNA"/>
</dbReference>
<accession>A0A1D9Q6J8</accession>
<dbReference type="VEuPathDB" id="FungiDB:sscle_06g051920"/>
<dbReference type="Gene3D" id="1.20.1290.10">
    <property type="entry name" value="AhpD-like"/>
    <property type="match status" value="1"/>
</dbReference>